<sequence>MRLNGEPQMPDTRLIGYQDHNTLGDAFPPERQLLSRSKLFCLRFRDTSIISTWHSLLFTCNKFIECGGSRKTQRKRYIGVCQLSLTQANEKCTTQFRLSEASKSKIWPIEGGSSCLHQFPTLRDAFYWKWRFVSLRRVYDTQNSSLRCPMVDMVNQMPTIIISNAFESTTPDAAFPIELSFVDVLCYMPCCAHRASSVTDNPNVSSDAFSASGTTIPVLLSSASLRLELPKKANTLFEPFLSSFAQLYQYLGAQNHFQNKLQSTMYSPFFKQDLRPGTPLGQNIIWTYPTPAPAMRGLAMSRNYSDQSSISTQSRSSEDSYLPIFRSAYASMSFDLNGSDSSQHHDDGYNQGYNNYTTASHNLERSLSSHSNSMKATPSSLGWAPESELLRLYKFIVPKGKEPYLELLQGYQICFNVPQRVYLDPPSNPEKGVYPCQFPSGCPGKQFRRPADLERHYRHVHADADQKGSFPCDYKPCTRSKGPFTRKDHYRDHLKDFHKEDIGTAKQPKNAKDPKAIQALQQTWLEERQIDPRWWRCRRCLQRVYVDTHSYKCITCNEECAQERIEAREQKKHGMGKERMSFSEKNLPMTYAAQCTSCNGSMWITDSDSVFAEGNSVPCPICLPSGEIVYEDAEWDGDRFGTSYEAGY</sequence>
<proteinExistence type="predicted"/>
<gene>
    <name evidence="1" type="ORF">sscle_08g063270</name>
</gene>
<protein>
    <recommendedName>
        <fullName evidence="3">C2H2-type domain-containing protein</fullName>
    </recommendedName>
</protein>
<dbReference type="AlphaFoldDB" id="A0A1D9Q9F1"/>
<accession>A0A1D9Q9F1</accession>
<dbReference type="OrthoDB" id="2687452at2759"/>
<dbReference type="VEuPathDB" id="FungiDB:sscle_08g063270"/>
<organism evidence="1 2">
    <name type="scientific">Sclerotinia sclerotiorum (strain ATCC 18683 / 1980 / Ss-1)</name>
    <name type="common">White mold</name>
    <name type="synonym">Whetzelinia sclerotiorum</name>
    <dbReference type="NCBI Taxonomy" id="665079"/>
    <lineage>
        <taxon>Eukaryota</taxon>
        <taxon>Fungi</taxon>
        <taxon>Dikarya</taxon>
        <taxon>Ascomycota</taxon>
        <taxon>Pezizomycotina</taxon>
        <taxon>Leotiomycetes</taxon>
        <taxon>Helotiales</taxon>
        <taxon>Sclerotiniaceae</taxon>
        <taxon>Sclerotinia</taxon>
    </lineage>
</organism>
<reference evidence="2" key="1">
    <citation type="journal article" date="2017" name="Genome Biol. Evol.">
        <title>The complete genome sequence of the phytopathogenic fungus Sclerotinia sclerotiorum reveals insights into the genome architecture of broad host range pathogens.</title>
        <authorList>
            <person name="Derbyshire M."/>
            <person name="Denton-Giles M."/>
            <person name="Hegedus D."/>
            <person name="Seifbarghy S."/>
            <person name="Rollins J."/>
            <person name="van Kan J."/>
            <person name="Seidl M.F."/>
            <person name="Faino L."/>
            <person name="Mbengue M."/>
            <person name="Navaud O."/>
            <person name="Raffaele S."/>
            <person name="Hammond-Kosack K."/>
            <person name="Heard S."/>
            <person name="Oliver R."/>
        </authorList>
    </citation>
    <scope>NUCLEOTIDE SEQUENCE [LARGE SCALE GENOMIC DNA]</scope>
    <source>
        <strain evidence="2">ATCC 18683 / 1980 / Ss-1</strain>
    </source>
</reference>
<name>A0A1D9Q9F1_SCLS1</name>
<evidence type="ECO:0008006" key="3">
    <source>
        <dbReference type="Google" id="ProtNLM"/>
    </source>
</evidence>
<evidence type="ECO:0000313" key="2">
    <source>
        <dbReference type="Proteomes" id="UP000177798"/>
    </source>
</evidence>
<evidence type="ECO:0000313" key="1">
    <source>
        <dbReference type="EMBL" id="APA11557.1"/>
    </source>
</evidence>
<dbReference type="Proteomes" id="UP000177798">
    <property type="component" value="Chromosome 8"/>
</dbReference>
<dbReference type="Gene3D" id="3.30.160.60">
    <property type="entry name" value="Classic Zinc Finger"/>
    <property type="match status" value="1"/>
</dbReference>
<dbReference type="EMBL" id="CP017821">
    <property type="protein sequence ID" value="APA11557.1"/>
    <property type="molecule type" value="Genomic_DNA"/>
</dbReference>